<comment type="subcellular location">
    <subcellularLocation>
        <location evidence="1">Nucleus</location>
    </subcellularLocation>
</comment>
<dbReference type="InterPro" id="IPR036236">
    <property type="entry name" value="Znf_C2H2_sf"/>
</dbReference>
<keyword evidence="6" id="KW-0539">Nucleus</keyword>
<feature type="domain" description="C2H2-type" evidence="8">
    <location>
        <begin position="171"/>
        <end position="198"/>
    </location>
</feature>
<reference evidence="9" key="1">
    <citation type="submission" date="2021-03" db="EMBL/GenBank/DDBJ databases">
        <authorList>
            <person name="Bekaert M."/>
        </authorList>
    </citation>
    <scope>NUCLEOTIDE SEQUENCE</scope>
</reference>
<dbReference type="OrthoDB" id="6038662at2759"/>
<dbReference type="EMBL" id="CAJPWZ010001057">
    <property type="protein sequence ID" value="CAG2206676.1"/>
    <property type="molecule type" value="Genomic_DNA"/>
</dbReference>
<evidence type="ECO:0000313" key="9">
    <source>
        <dbReference type="EMBL" id="CAG2206676.1"/>
    </source>
</evidence>
<dbReference type="Proteomes" id="UP000683360">
    <property type="component" value="Unassembled WGS sequence"/>
</dbReference>
<dbReference type="SMART" id="SM00355">
    <property type="entry name" value="ZnF_C2H2"/>
    <property type="match status" value="4"/>
</dbReference>
<evidence type="ECO:0000256" key="2">
    <source>
        <dbReference type="ARBA" id="ARBA00022723"/>
    </source>
</evidence>
<accession>A0A8S3RIT6</accession>
<keyword evidence="3" id="KW-0677">Repeat</keyword>
<keyword evidence="4 7" id="KW-0863">Zinc-finger</keyword>
<protein>
    <recommendedName>
        <fullName evidence="8">C2H2-type domain-containing protein</fullName>
    </recommendedName>
</protein>
<dbReference type="GO" id="GO:0008270">
    <property type="term" value="F:zinc ion binding"/>
    <property type="evidence" value="ECO:0007669"/>
    <property type="project" value="UniProtKB-KW"/>
</dbReference>
<proteinExistence type="predicted"/>
<evidence type="ECO:0000256" key="4">
    <source>
        <dbReference type="ARBA" id="ARBA00022771"/>
    </source>
</evidence>
<dbReference type="Gene3D" id="3.30.160.60">
    <property type="entry name" value="Classic Zinc Finger"/>
    <property type="match status" value="4"/>
</dbReference>
<sequence>MDCNPEINDIRVHVAENSVKEMANHAISNSNIEKNDEGVVSNEMVEKHLNEMMKRSQEIYTGEGQFTTIDRMEFPLQKDQSSKEITDLLEDSATNKTVLPNQQNVILVKIPTQYLEYICQFCSKDFSRNLAKHILIHTGQRPYQCDLCGKKFRYGNTLKRHQRIHTGEAPFPCPVCNKAFFSNGELHNHSVIHTDSNRTSDDFVQPNSNVSKKETKYTCEICGVKFVHGATYQKHSLIYHEKSIPKTWSRAPRLKKVKSNVKHVKTTADDELTESIKELIQKNEQFLIKTEPL</sequence>
<dbReference type="Pfam" id="PF00096">
    <property type="entry name" value="zf-C2H2"/>
    <property type="match status" value="2"/>
</dbReference>
<evidence type="ECO:0000256" key="5">
    <source>
        <dbReference type="ARBA" id="ARBA00022833"/>
    </source>
</evidence>
<feature type="domain" description="C2H2-type" evidence="8">
    <location>
        <begin position="143"/>
        <end position="170"/>
    </location>
</feature>
<dbReference type="GO" id="GO:0000981">
    <property type="term" value="F:DNA-binding transcription factor activity, RNA polymerase II-specific"/>
    <property type="evidence" value="ECO:0007669"/>
    <property type="project" value="TreeGrafter"/>
</dbReference>
<keyword evidence="5" id="KW-0862">Zinc</keyword>
<evidence type="ECO:0000256" key="6">
    <source>
        <dbReference type="ARBA" id="ARBA00023242"/>
    </source>
</evidence>
<feature type="domain" description="C2H2-type" evidence="8">
    <location>
        <begin position="117"/>
        <end position="142"/>
    </location>
</feature>
<keyword evidence="2" id="KW-0479">Metal-binding</keyword>
<dbReference type="FunFam" id="3.30.160.60:FF:002343">
    <property type="entry name" value="Zinc finger protein 33A"/>
    <property type="match status" value="1"/>
</dbReference>
<dbReference type="SUPFAM" id="SSF57667">
    <property type="entry name" value="beta-beta-alpha zinc fingers"/>
    <property type="match status" value="2"/>
</dbReference>
<evidence type="ECO:0000256" key="7">
    <source>
        <dbReference type="PROSITE-ProRule" id="PRU00042"/>
    </source>
</evidence>
<dbReference type="InterPro" id="IPR013087">
    <property type="entry name" value="Znf_C2H2_type"/>
</dbReference>
<dbReference type="AlphaFoldDB" id="A0A8S3RIT6"/>
<comment type="caution">
    <text evidence="9">The sequence shown here is derived from an EMBL/GenBank/DDBJ whole genome shotgun (WGS) entry which is preliminary data.</text>
</comment>
<dbReference type="PANTHER" id="PTHR24394">
    <property type="entry name" value="ZINC FINGER PROTEIN"/>
    <property type="match status" value="1"/>
</dbReference>
<evidence type="ECO:0000313" key="10">
    <source>
        <dbReference type="Proteomes" id="UP000683360"/>
    </source>
</evidence>
<dbReference type="PROSITE" id="PS50157">
    <property type="entry name" value="ZINC_FINGER_C2H2_2"/>
    <property type="match status" value="4"/>
</dbReference>
<dbReference type="PANTHER" id="PTHR24394:SF29">
    <property type="entry name" value="MYONEURIN"/>
    <property type="match status" value="1"/>
</dbReference>
<organism evidence="9 10">
    <name type="scientific">Mytilus edulis</name>
    <name type="common">Blue mussel</name>
    <dbReference type="NCBI Taxonomy" id="6550"/>
    <lineage>
        <taxon>Eukaryota</taxon>
        <taxon>Metazoa</taxon>
        <taxon>Spiralia</taxon>
        <taxon>Lophotrochozoa</taxon>
        <taxon>Mollusca</taxon>
        <taxon>Bivalvia</taxon>
        <taxon>Autobranchia</taxon>
        <taxon>Pteriomorphia</taxon>
        <taxon>Mytilida</taxon>
        <taxon>Mytiloidea</taxon>
        <taxon>Mytilidae</taxon>
        <taxon>Mytilinae</taxon>
        <taxon>Mytilus</taxon>
    </lineage>
</organism>
<dbReference type="PROSITE" id="PS00028">
    <property type="entry name" value="ZINC_FINGER_C2H2_1"/>
    <property type="match status" value="3"/>
</dbReference>
<dbReference type="GO" id="GO:0005634">
    <property type="term" value="C:nucleus"/>
    <property type="evidence" value="ECO:0007669"/>
    <property type="project" value="UniProtKB-SubCell"/>
</dbReference>
<name>A0A8S3RIT6_MYTED</name>
<evidence type="ECO:0000256" key="3">
    <source>
        <dbReference type="ARBA" id="ARBA00022737"/>
    </source>
</evidence>
<feature type="domain" description="C2H2-type" evidence="8">
    <location>
        <begin position="217"/>
        <end position="245"/>
    </location>
</feature>
<evidence type="ECO:0000259" key="8">
    <source>
        <dbReference type="PROSITE" id="PS50157"/>
    </source>
</evidence>
<dbReference type="FunFam" id="3.30.160.60:FF:000690">
    <property type="entry name" value="Zinc finger protein 354C"/>
    <property type="match status" value="1"/>
</dbReference>
<keyword evidence="10" id="KW-1185">Reference proteome</keyword>
<gene>
    <name evidence="9" type="ORF">MEDL_20970</name>
</gene>
<evidence type="ECO:0000256" key="1">
    <source>
        <dbReference type="ARBA" id="ARBA00004123"/>
    </source>
</evidence>